<keyword evidence="3" id="KW-0231">Viral genome packaging</keyword>
<dbReference type="Pfam" id="PF04233">
    <property type="entry name" value="Phage_Mu_F"/>
    <property type="match status" value="1"/>
</dbReference>
<keyword evidence="2" id="KW-1160">Virus entry into host cell</keyword>
<organism evidence="5">
    <name type="scientific">uncultured Caudovirales phage</name>
    <dbReference type="NCBI Taxonomy" id="2100421"/>
    <lineage>
        <taxon>Viruses</taxon>
        <taxon>Duplodnaviria</taxon>
        <taxon>Heunggongvirae</taxon>
        <taxon>Uroviricota</taxon>
        <taxon>Caudoviricetes</taxon>
        <taxon>Peduoviridae</taxon>
        <taxon>Maltschvirus</taxon>
        <taxon>Maltschvirus maltsch</taxon>
    </lineage>
</organism>
<evidence type="ECO:0000313" key="5">
    <source>
        <dbReference type="EMBL" id="CAB4151782.1"/>
    </source>
</evidence>
<accession>A0A6J5MZA3</accession>
<dbReference type="InterPro" id="IPR006528">
    <property type="entry name" value="Phage_head_morphogenesis_dom"/>
</dbReference>
<evidence type="ECO:0000256" key="3">
    <source>
        <dbReference type="ARBA" id="ARBA00023219"/>
    </source>
</evidence>
<protein>
    <submittedName>
        <fullName evidence="5">Phage head morphogenesis domain containing protein</fullName>
    </submittedName>
</protein>
<keyword evidence="2" id="KW-1162">Viral penetration into host cytoplasm</keyword>
<feature type="domain" description="Phage head morphogenesis" evidence="4">
    <location>
        <begin position="558"/>
        <end position="682"/>
    </location>
</feature>
<evidence type="ECO:0000256" key="1">
    <source>
        <dbReference type="ARBA" id="ARBA00022950"/>
    </source>
</evidence>
<keyword evidence="2" id="KW-1171">Viral genome ejection through host cell envelope</keyword>
<evidence type="ECO:0000259" key="4">
    <source>
        <dbReference type="Pfam" id="PF04233"/>
    </source>
</evidence>
<dbReference type="EMBL" id="LR796572">
    <property type="protein sequence ID" value="CAB4151782.1"/>
    <property type="molecule type" value="Genomic_DNA"/>
</dbReference>
<sequence>MNILQRILNNFSVKTFGGSPSWVNLAIGSTTVNEKTLLENNKDWVFVGVDKVAGAASSIRLRVMRSTNDADEELFDHPLNEFLYTPHPMLTGRDFVYLTFAYKDLTGNAFWRIEKIAGKTIITPLIPTKIFPVMENKDGTGQLLGYIYYDGVRKIMLLPDEVLHDRYPNPANPFWGKGALQRISAWVDTDTFATEFNKVFFENGASFGGMIESDALTEANIKLIKQGFIMNHTGARNAHKIGVLPKGAKWVEGKGSMNDMQFEQLSARSRDNILAGFGVPKSIAGIVDDVNRANAEASEYVFMKHTMKPKMDRFIDFLNMQVVPLFDKTGSIYIDTEVYIPINEEALQRSIEVSLAKQPYRTVNEVRSQAGLPPITGGDIVYGSAMVTPIGSPVKTTGKSKSEKRMQKSDPIENIASSMAEFVKGMAQKEQTTDEIDQVAHKLFVDRATDYEHRTEQKIQDFNQRQRNDIVRNIGRIVEKSFKVGRGDIFELEKEIGILVDLVTPIFGQLIKEQLIEEWERNRYDGEPDTTDERMQKVVAKAAKRLAESYNGTTAELITSALNAGIGEGEGLAQLTDRVNQVFEYSNAVRAKMVAHTETFYMANEGNREAYRQSGFVNEVRWYTSEAANVCEFCGPLNGKVIGITDVFYKKGDVIEGRDGGLLKTDYRTIDNPPLHPNCNCFIRAVPKPIKSLNGGIAIEPVAEVVDKQVDDLMVEIKNLLDL</sequence>
<dbReference type="Pfam" id="PF04860">
    <property type="entry name" value="Phage_portal"/>
    <property type="match status" value="1"/>
</dbReference>
<keyword evidence="1" id="KW-0118">Viral capsid assembly</keyword>
<evidence type="ECO:0000256" key="2">
    <source>
        <dbReference type="ARBA" id="ARBA00023009"/>
    </source>
</evidence>
<reference evidence="5" key="1">
    <citation type="submission" date="2020-04" db="EMBL/GenBank/DDBJ databases">
        <authorList>
            <person name="Chiriac C."/>
            <person name="Salcher M."/>
            <person name="Ghai R."/>
            <person name="Kavagutti S V."/>
        </authorList>
    </citation>
    <scope>NUCLEOTIDE SEQUENCE</scope>
</reference>
<dbReference type="InterPro" id="IPR006944">
    <property type="entry name" value="Phage/GTA_portal"/>
</dbReference>
<proteinExistence type="predicted"/>
<gene>
    <name evidence="5" type="ORF">UFOVP594_33</name>
</gene>
<keyword evidence="1" id="KW-1188">Viral release from host cell</keyword>
<name>A0A6J5MZA3_9CAUD</name>